<sequence>MAPEREVSLPLRFMEDYNKALDATTRHYWSDLEIGLSSPEADQVAIALRNYLESKQKHRTFLTIYINARDNPACDLEERGKMFTDFMDSLHDELRLRRELDTLISTSDTDTLSVSDSSDE</sequence>
<organism evidence="1">
    <name type="scientific">viral metagenome</name>
    <dbReference type="NCBI Taxonomy" id="1070528"/>
    <lineage>
        <taxon>unclassified sequences</taxon>
        <taxon>metagenomes</taxon>
        <taxon>organismal metagenomes</taxon>
    </lineage>
</organism>
<accession>A0A6C0AHA7</accession>
<proteinExistence type="predicted"/>
<protein>
    <submittedName>
        <fullName evidence="1">Uncharacterized protein</fullName>
    </submittedName>
</protein>
<dbReference type="AlphaFoldDB" id="A0A6C0AHA7"/>
<reference evidence="1" key="1">
    <citation type="journal article" date="2020" name="Nature">
        <title>Giant virus diversity and host interactions through global metagenomics.</title>
        <authorList>
            <person name="Schulz F."/>
            <person name="Roux S."/>
            <person name="Paez-Espino D."/>
            <person name="Jungbluth S."/>
            <person name="Walsh D.A."/>
            <person name="Denef V.J."/>
            <person name="McMahon K.D."/>
            <person name="Konstantinidis K.T."/>
            <person name="Eloe-Fadrosh E.A."/>
            <person name="Kyrpides N.C."/>
            <person name="Woyke T."/>
        </authorList>
    </citation>
    <scope>NUCLEOTIDE SEQUENCE</scope>
    <source>
        <strain evidence="1">GVMAG-S-1035118-87</strain>
    </source>
</reference>
<dbReference type="EMBL" id="MN740626">
    <property type="protein sequence ID" value="QHS79159.1"/>
    <property type="molecule type" value="Genomic_DNA"/>
</dbReference>
<name>A0A6C0AHA7_9ZZZZ</name>
<evidence type="ECO:0000313" key="1">
    <source>
        <dbReference type="EMBL" id="QHS79159.1"/>
    </source>
</evidence>